<proteinExistence type="inferred from homology"/>
<dbReference type="STRING" id="391937.NA2_11764"/>
<dbReference type="SUPFAM" id="SSF102215">
    <property type="entry name" value="Creatininase"/>
    <property type="match status" value="1"/>
</dbReference>
<comment type="similarity">
    <text evidence="5">Belongs to the creatininase superfamily.</text>
</comment>
<evidence type="ECO:0000256" key="3">
    <source>
        <dbReference type="ARBA" id="ARBA00022801"/>
    </source>
</evidence>
<gene>
    <name evidence="6" type="ORF">NA2_11764</name>
</gene>
<keyword evidence="7" id="KW-1185">Reference proteome</keyword>
<evidence type="ECO:0008006" key="8">
    <source>
        <dbReference type="Google" id="ProtNLM"/>
    </source>
</evidence>
<evidence type="ECO:0000256" key="2">
    <source>
        <dbReference type="ARBA" id="ARBA00022723"/>
    </source>
</evidence>
<organism evidence="6 7">
    <name type="scientific">Nitratireductor pacificus pht-3B</name>
    <dbReference type="NCBI Taxonomy" id="391937"/>
    <lineage>
        <taxon>Bacteria</taxon>
        <taxon>Pseudomonadati</taxon>
        <taxon>Pseudomonadota</taxon>
        <taxon>Alphaproteobacteria</taxon>
        <taxon>Hyphomicrobiales</taxon>
        <taxon>Phyllobacteriaceae</taxon>
        <taxon>Nitratireductor</taxon>
    </lineage>
</organism>
<name>K2N2Y8_9HYPH</name>
<dbReference type="AlphaFoldDB" id="K2N2Y8"/>
<dbReference type="PANTHER" id="PTHR35005">
    <property type="entry name" value="3-DEHYDRO-SCYLLO-INOSOSE HYDROLASE"/>
    <property type="match status" value="1"/>
</dbReference>
<evidence type="ECO:0000256" key="5">
    <source>
        <dbReference type="ARBA" id="ARBA00024029"/>
    </source>
</evidence>
<dbReference type="OrthoDB" id="9801445at2"/>
<reference evidence="6 7" key="1">
    <citation type="journal article" date="2012" name="J. Bacteriol.">
        <title>Genome Sequence of Nitratireductor pacificus Type Strain pht-3B.</title>
        <authorList>
            <person name="Lai Q."/>
            <person name="Li G."/>
            <person name="Shao Z."/>
        </authorList>
    </citation>
    <scope>NUCLEOTIDE SEQUENCE [LARGE SCALE GENOMIC DNA]</scope>
    <source>
        <strain evidence="7">pht-3B</strain>
    </source>
</reference>
<dbReference type="GO" id="GO:0046872">
    <property type="term" value="F:metal ion binding"/>
    <property type="evidence" value="ECO:0007669"/>
    <property type="project" value="UniProtKB-KW"/>
</dbReference>
<evidence type="ECO:0000313" key="7">
    <source>
        <dbReference type="Proteomes" id="UP000006786"/>
    </source>
</evidence>
<dbReference type="InterPro" id="IPR003785">
    <property type="entry name" value="Creatininase/forma_Hydrolase"/>
</dbReference>
<sequence>MKSFLPLMTWTEAREAAEAGAVALVPIGSTDANGPQNATGLDFLVSSALAERAAAKTGSIYLPPVTYGVSDGLKGFPGTLGITPQMLGEMVESVIKSLIRGGFEHILLITNHGPNQYPVEQASRRVCYDTGVHVASINPMALFADLRGDLFEPETIGHGAEPGTSLLKYLHPEGSRDDLAEERTKARWQGLELISPMEARFGASRVNFYLELEELSPTSGWGNPHKASAERGEILFGRMLDHVVAFIETFRALDTRLKFPEPQL</sequence>
<keyword evidence="4" id="KW-0862">Zinc</keyword>
<evidence type="ECO:0000313" key="6">
    <source>
        <dbReference type="EMBL" id="EKF18573.1"/>
    </source>
</evidence>
<keyword evidence="2" id="KW-0479">Metal-binding</keyword>
<keyword evidence="3" id="KW-0378">Hydrolase</keyword>
<dbReference type="Gene3D" id="3.40.50.10310">
    <property type="entry name" value="Creatininase"/>
    <property type="match status" value="1"/>
</dbReference>
<dbReference type="Pfam" id="PF02633">
    <property type="entry name" value="Creatininase"/>
    <property type="match status" value="1"/>
</dbReference>
<dbReference type="InterPro" id="IPR024087">
    <property type="entry name" value="Creatininase-like_sf"/>
</dbReference>
<dbReference type="Proteomes" id="UP000006786">
    <property type="component" value="Unassembled WGS sequence"/>
</dbReference>
<dbReference type="GO" id="GO:0016811">
    <property type="term" value="F:hydrolase activity, acting on carbon-nitrogen (but not peptide) bonds, in linear amides"/>
    <property type="evidence" value="ECO:0007669"/>
    <property type="project" value="TreeGrafter"/>
</dbReference>
<evidence type="ECO:0000256" key="1">
    <source>
        <dbReference type="ARBA" id="ARBA00001947"/>
    </source>
</evidence>
<evidence type="ECO:0000256" key="4">
    <source>
        <dbReference type="ARBA" id="ARBA00022833"/>
    </source>
</evidence>
<comment type="cofactor">
    <cofactor evidence="1">
        <name>Zn(2+)</name>
        <dbReference type="ChEBI" id="CHEBI:29105"/>
    </cofactor>
</comment>
<dbReference type="EMBL" id="AMRM01000012">
    <property type="protein sequence ID" value="EKF18573.1"/>
    <property type="molecule type" value="Genomic_DNA"/>
</dbReference>
<accession>K2N2Y8</accession>
<dbReference type="PATRIC" id="fig|391937.3.peg.2418"/>
<dbReference type="eggNOG" id="COG1402">
    <property type="taxonomic scope" value="Bacteria"/>
</dbReference>
<dbReference type="PANTHER" id="PTHR35005:SF1">
    <property type="entry name" value="2-AMINO-5-FORMYLAMINO-6-RIBOSYLAMINOPYRIMIDIN-4(3H)-ONE 5'-MONOPHOSPHATE DEFORMYLASE"/>
    <property type="match status" value="1"/>
</dbReference>
<dbReference type="GO" id="GO:0009231">
    <property type="term" value="P:riboflavin biosynthetic process"/>
    <property type="evidence" value="ECO:0007669"/>
    <property type="project" value="TreeGrafter"/>
</dbReference>
<comment type="caution">
    <text evidence="6">The sequence shown here is derived from an EMBL/GenBank/DDBJ whole genome shotgun (WGS) entry which is preliminary data.</text>
</comment>
<protein>
    <recommendedName>
        <fullName evidence="8">Creatininase</fullName>
    </recommendedName>
</protein>